<sequence>MYVRLVFLCCVSLCFMACSSLVVKPDKIASYNNGVAIMQDKQEKSKIQIEIAQETIGGFDNVPLILYVALENLSDEILQFSTENISIVLNEKTIKPYSFQALSRSNFSLSQALYDYGIETTPPNLRVSDPFFSMNAYHIYPMPFMFDNGFFMAYRFYDYSFARANFYNMQLESFNARKFLISHYLRKNTLRKNDVKGGFILIPYKNLKAGDMYIQVSAGSEIYRFLVKLSKK</sequence>
<gene>
    <name evidence="2" type="ORF">XJ32_09295</name>
</gene>
<reference evidence="2 3" key="1">
    <citation type="submission" date="2017-02" db="EMBL/GenBank/DDBJ databases">
        <title>Whole genome sequencing of Helicobacter bilis strain AAQJH.</title>
        <authorList>
            <person name="Conlan S."/>
            <person name="Thomas P.J."/>
            <person name="Mullikin J."/>
            <person name="Palmore T.N."/>
            <person name="Frank K.M."/>
            <person name="Segre J.A."/>
        </authorList>
    </citation>
    <scope>NUCLEOTIDE SEQUENCE [LARGE SCALE GENOMIC DNA]</scope>
    <source>
        <strain evidence="2 3">AAQJH</strain>
    </source>
</reference>
<dbReference type="AlphaFoldDB" id="A0A1Q2LIM3"/>
<evidence type="ECO:0000313" key="3">
    <source>
        <dbReference type="Proteomes" id="UP000188298"/>
    </source>
</evidence>
<protein>
    <recommendedName>
        <fullName evidence="4">Lipoprotein</fullName>
    </recommendedName>
</protein>
<feature type="signal peptide" evidence="1">
    <location>
        <begin position="1"/>
        <end position="17"/>
    </location>
</feature>
<evidence type="ECO:0008006" key="4">
    <source>
        <dbReference type="Google" id="ProtNLM"/>
    </source>
</evidence>
<feature type="chain" id="PRO_5010188155" description="Lipoprotein" evidence="1">
    <location>
        <begin position="18"/>
        <end position="232"/>
    </location>
</feature>
<dbReference type="Proteomes" id="UP000188298">
    <property type="component" value="Chromosome"/>
</dbReference>
<dbReference type="EMBL" id="CP019645">
    <property type="protein sequence ID" value="AQQ60251.1"/>
    <property type="molecule type" value="Genomic_DNA"/>
</dbReference>
<dbReference type="KEGG" id="hbl:XJ32_09295"/>
<evidence type="ECO:0000256" key="1">
    <source>
        <dbReference type="SAM" id="SignalP"/>
    </source>
</evidence>
<name>A0A1Q2LIM3_9HELI</name>
<keyword evidence="1" id="KW-0732">Signal</keyword>
<accession>A0A1Q2LIM3</accession>
<evidence type="ECO:0000313" key="2">
    <source>
        <dbReference type="EMBL" id="AQQ60251.1"/>
    </source>
</evidence>
<dbReference type="RefSeq" id="WP_005218783.1">
    <property type="nucleotide sequence ID" value="NZ_CABKOK010000009.1"/>
</dbReference>
<proteinExistence type="predicted"/>
<organism evidence="2 3">
    <name type="scientific">Helicobacter bilis</name>
    <dbReference type="NCBI Taxonomy" id="37372"/>
    <lineage>
        <taxon>Bacteria</taxon>
        <taxon>Pseudomonadati</taxon>
        <taxon>Campylobacterota</taxon>
        <taxon>Epsilonproteobacteria</taxon>
        <taxon>Campylobacterales</taxon>
        <taxon>Helicobacteraceae</taxon>
        <taxon>Helicobacter</taxon>
    </lineage>
</organism>